<dbReference type="InterPro" id="IPR005829">
    <property type="entry name" value="Sugar_transporter_CS"/>
</dbReference>
<dbReference type="AlphaFoldDB" id="A0A917K527"/>
<evidence type="ECO:0000313" key="13">
    <source>
        <dbReference type="Proteomes" id="UP000661507"/>
    </source>
</evidence>
<feature type="transmembrane region" description="Helical" evidence="10">
    <location>
        <begin position="405"/>
        <end position="427"/>
    </location>
</feature>
<dbReference type="PROSITE" id="PS50850">
    <property type="entry name" value="MFS"/>
    <property type="match status" value="1"/>
</dbReference>
<dbReference type="Gene3D" id="1.20.1250.20">
    <property type="entry name" value="MFS general substrate transporter like domains"/>
    <property type="match status" value="1"/>
</dbReference>
<evidence type="ECO:0000256" key="4">
    <source>
        <dbReference type="ARBA" id="ARBA00022475"/>
    </source>
</evidence>
<reference evidence="12" key="1">
    <citation type="journal article" date="2014" name="Int. J. Syst. Evol. Microbiol.">
        <title>Complete genome sequence of Corynebacterium casei LMG S-19264T (=DSM 44701T), isolated from a smear-ripened cheese.</title>
        <authorList>
            <consortium name="US DOE Joint Genome Institute (JGI-PGF)"/>
            <person name="Walter F."/>
            <person name="Albersmeier A."/>
            <person name="Kalinowski J."/>
            <person name="Ruckert C."/>
        </authorList>
    </citation>
    <scope>NUCLEOTIDE SEQUENCE</scope>
    <source>
        <strain evidence="12">CGMCC 1.3617</strain>
    </source>
</reference>
<feature type="transmembrane region" description="Helical" evidence="10">
    <location>
        <begin position="47"/>
        <end position="65"/>
    </location>
</feature>
<feature type="transmembrane region" description="Helical" evidence="10">
    <location>
        <begin position="106"/>
        <end position="124"/>
    </location>
</feature>
<sequence>MHGSERAIFLLASIAAIAGVLFGFDEGVIAGALHLLRVDFPITPVSEGFMTAAVPLGALMGAIVAGRLADPIGRRSLLIAAAALFCAGALLAALAGSMWMLTFARLILGLAIGVAGVMAPLYIAESVPPARRGMLVSVYQLAITIGILSAYGVNLAFSESWRLMFACGILPGLALFFGMARMSDSPRWLVQKGRDAEAQQALARLTGTTADDPAVTMERERIAKAVMADQHLTGGVRDLFTVRVRPALIVAVGLFALQQLCGINAVIYYAPTIFAHAGFDSTGTQLMATIGIGVVNVAMTIVGMLLIDRLGRRRLLLAGFGGAAASLALIAYAAASTHPSSPVWAMAGVALFIASFALSLGPLPHVMMSEVFPLNVRGVGMGLASISNWGLNFVVVFSFPVLLDLIGLTGVFSLFALVCVAGLVFTVRTVPETRGVSLEQIERHLMSGLPLRDLGLPLGARA</sequence>
<dbReference type="Pfam" id="PF00083">
    <property type="entry name" value="Sugar_tr"/>
    <property type="match status" value="1"/>
</dbReference>
<keyword evidence="8 10" id="KW-0472">Membrane</keyword>
<dbReference type="FunFam" id="1.20.1250.20:FF:000218">
    <property type="entry name" value="facilitated trehalose transporter Tret1"/>
    <property type="match status" value="1"/>
</dbReference>
<dbReference type="InterPro" id="IPR005828">
    <property type="entry name" value="MFS_sugar_transport-like"/>
</dbReference>
<dbReference type="InterPro" id="IPR020846">
    <property type="entry name" value="MFS_dom"/>
</dbReference>
<feature type="transmembrane region" description="Helical" evidence="10">
    <location>
        <begin position="163"/>
        <end position="182"/>
    </location>
</feature>
<comment type="subcellular location">
    <subcellularLocation>
        <location evidence="1">Cell membrane</location>
        <topology evidence="1">Multi-pass membrane protein</topology>
    </subcellularLocation>
</comment>
<protein>
    <submittedName>
        <fullName evidence="12">MFS transporter</fullName>
    </submittedName>
</protein>
<feature type="transmembrane region" description="Helical" evidence="10">
    <location>
        <begin position="77"/>
        <end position="100"/>
    </location>
</feature>
<keyword evidence="5" id="KW-0762">Sugar transport</keyword>
<dbReference type="PROSITE" id="PS00216">
    <property type="entry name" value="SUGAR_TRANSPORT_1"/>
    <property type="match status" value="2"/>
</dbReference>
<dbReference type="PRINTS" id="PR00171">
    <property type="entry name" value="SUGRTRNSPORT"/>
</dbReference>
<dbReference type="GO" id="GO:0005886">
    <property type="term" value="C:plasma membrane"/>
    <property type="evidence" value="ECO:0007669"/>
    <property type="project" value="UniProtKB-SubCell"/>
</dbReference>
<dbReference type="PANTHER" id="PTHR48020:SF12">
    <property type="entry name" value="PROTON MYO-INOSITOL COTRANSPORTER"/>
    <property type="match status" value="1"/>
</dbReference>
<feature type="transmembrane region" description="Helical" evidence="10">
    <location>
        <begin position="136"/>
        <end position="157"/>
    </location>
</feature>
<evidence type="ECO:0000313" key="12">
    <source>
        <dbReference type="EMBL" id="GGI98221.1"/>
    </source>
</evidence>
<name>A0A917K527_9PROT</name>
<dbReference type="InterPro" id="IPR036259">
    <property type="entry name" value="MFS_trans_sf"/>
</dbReference>
<feature type="transmembrane region" description="Helical" evidence="10">
    <location>
        <begin position="375"/>
        <end position="399"/>
    </location>
</feature>
<dbReference type="PROSITE" id="PS00217">
    <property type="entry name" value="SUGAR_TRANSPORT_2"/>
    <property type="match status" value="1"/>
</dbReference>
<feature type="transmembrane region" description="Helical" evidence="10">
    <location>
        <begin position="315"/>
        <end position="335"/>
    </location>
</feature>
<evidence type="ECO:0000256" key="1">
    <source>
        <dbReference type="ARBA" id="ARBA00004651"/>
    </source>
</evidence>
<keyword evidence="3 9" id="KW-0813">Transport</keyword>
<keyword evidence="13" id="KW-1185">Reference proteome</keyword>
<accession>A0A917K527</accession>
<evidence type="ECO:0000256" key="10">
    <source>
        <dbReference type="SAM" id="Phobius"/>
    </source>
</evidence>
<evidence type="ECO:0000256" key="6">
    <source>
        <dbReference type="ARBA" id="ARBA00022692"/>
    </source>
</evidence>
<gene>
    <name evidence="12" type="primary">ywtG</name>
    <name evidence="12" type="ORF">GCM10011320_01260</name>
</gene>
<proteinExistence type="inferred from homology"/>
<evidence type="ECO:0000256" key="3">
    <source>
        <dbReference type="ARBA" id="ARBA00022448"/>
    </source>
</evidence>
<dbReference type="GO" id="GO:0022857">
    <property type="term" value="F:transmembrane transporter activity"/>
    <property type="evidence" value="ECO:0007669"/>
    <property type="project" value="InterPro"/>
</dbReference>
<reference evidence="12" key="2">
    <citation type="submission" date="2020-09" db="EMBL/GenBank/DDBJ databases">
        <authorList>
            <person name="Sun Q."/>
            <person name="Zhou Y."/>
        </authorList>
    </citation>
    <scope>NUCLEOTIDE SEQUENCE</scope>
    <source>
        <strain evidence="12">CGMCC 1.3617</strain>
    </source>
</reference>
<keyword evidence="7 10" id="KW-1133">Transmembrane helix</keyword>
<dbReference type="PANTHER" id="PTHR48020">
    <property type="entry name" value="PROTON MYO-INOSITOL COTRANSPORTER"/>
    <property type="match status" value="1"/>
</dbReference>
<organism evidence="12 13">
    <name type="scientific">Neoroseomonas lacus</name>
    <dbReference type="NCBI Taxonomy" id="287609"/>
    <lineage>
        <taxon>Bacteria</taxon>
        <taxon>Pseudomonadati</taxon>
        <taxon>Pseudomonadota</taxon>
        <taxon>Alphaproteobacteria</taxon>
        <taxon>Acetobacterales</taxon>
        <taxon>Acetobacteraceae</taxon>
        <taxon>Neoroseomonas</taxon>
    </lineage>
</organism>
<dbReference type="SUPFAM" id="SSF103473">
    <property type="entry name" value="MFS general substrate transporter"/>
    <property type="match status" value="1"/>
</dbReference>
<comment type="caution">
    <text evidence="12">The sequence shown here is derived from an EMBL/GenBank/DDBJ whole genome shotgun (WGS) entry which is preliminary data.</text>
</comment>
<dbReference type="Proteomes" id="UP000661507">
    <property type="component" value="Unassembled WGS sequence"/>
</dbReference>
<keyword evidence="4" id="KW-1003">Cell membrane</keyword>
<feature type="domain" description="Major facilitator superfamily (MFS) profile" evidence="11">
    <location>
        <begin position="11"/>
        <end position="434"/>
    </location>
</feature>
<evidence type="ECO:0000256" key="5">
    <source>
        <dbReference type="ARBA" id="ARBA00022597"/>
    </source>
</evidence>
<evidence type="ECO:0000256" key="2">
    <source>
        <dbReference type="ARBA" id="ARBA00010992"/>
    </source>
</evidence>
<keyword evidence="6 10" id="KW-0812">Transmembrane</keyword>
<dbReference type="RefSeq" id="WP_188964975.1">
    <property type="nucleotide sequence ID" value="NZ_BMKW01000001.1"/>
</dbReference>
<dbReference type="EMBL" id="BMKW01000001">
    <property type="protein sequence ID" value="GGI98221.1"/>
    <property type="molecule type" value="Genomic_DNA"/>
</dbReference>
<evidence type="ECO:0000256" key="9">
    <source>
        <dbReference type="RuleBase" id="RU003346"/>
    </source>
</evidence>
<dbReference type="NCBIfam" id="TIGR00879">
    <property type="entry name" value="SP"/>
    <property type="match status" value="1"/>
</dbReference>
<evidence type="ECO:0000259" key="11">
    <source>
        <dbReference type="PROSITE" id="PS50850"/>
    </source>
</evidence>
<evidence type="ECO:0000256" key="8">
    <source>
        <dbReference type="ARBA" id="ARBA00023136"/>
    </source>
</evidence>
<dbReference type="InterPro" id="IPR003663">
    <property type="entry name" value="Sugar/inositol_transpt"/>
</dbReference>
<dbReference type="InterPro" id="IPR050814">
    <property type="entry name" value="Myo-inositol_Transporter"/>
</dbReference>
<feature type="transmembrane region" description="Helical" evidence="10">
    <location>
        <begin position="247"/>
        <end position="270"/>
    </location>
</feature>
<feature type="transmembrane region" description="Helical" evidence="10">
    <location>
        <begin position="290"/>
        <end position="308"/>
    </location>
</feature>
<evidence type="ECO:0000256" key="7">
    <source>
        <dbReference type="ARBA" id="ARBA00022989"/>
    </source>
</evidence>
<feature type="transmembrane region" description="Helical" evidence="10">
    <location>
        <begin position="341"/>
        <end position="363"/>
    </location>
</feature>
<comment type="similarity">
    <text evidence="2 9">Belongs to the major facilitator superfamily. Sugar transporter (TC 2.A.1.1) family.</text>
</comment>